<evidence type="ECO:0000256" key="4">
    <source>
        <dbReference type="ARBA" id="ARBA00022801"/>
    </source>
</evidence>
<comment type="caution">
    <text evidence="7">The sequence shown here is derived from an EMBL/GenBank/DDBJ whole genome shotgun (WGS) entry which is preliminary data.</text>
</comment>
<dbReference type="PANTHER" id="PTHR30480:SF13">
    <property type="entry name" value="BETA-HEXOSAMINIDASE"/>
    <property type="match status" value="1"/>
</dbReference>
<keyword evidence="5 7" id="KW-0326">Glycosidase</keyword>
<dbReference type="GO" id="GO:0004563">
    <property type="term" value="F:beta-N-acetylhexosaminidase activity"/>
    <property type="evidence" value="ECO:0007669"/>
    <property type="project" value="UniProtKB-EC"/>
</dbReference>
<dbReference type="InterPro" id="IPR017853">
    <property type="entry name" value="GH"/>
</dbReference>
<dbReference type="RefSeq" id="WP_271090454.1">
    <property type="nucleotide sequence ID" value="NZ_JAPJZH010000009.1"/>
</dbReference>
<dbReference type="InterPro" id="IPR019800">
    <property type="entry name" value="Glyco_hydro_3_AS"/>
</dbReference>
<dbReference type="PANTHER" id="PTHR30480">
    <property type="entry name" value="BETA-HEXOSAMINIDASE-RELATED"/>
    <property type="match status" value="1"/>
</dbReference>
<gene>
    <name evidence="7" type="primary">nagZ</name>
    <name evidence="7" type="ORF">OOZ53_15010</name>
</gene>
<comment type="similarity">
    <text evidence="2">Belongs to the glycosyl hydrolase 3 family.</text>
</comment>
<evidence type="ECO:0000256" key="2">
    <source>
        <dbReference type="ARBA" id="ARBA00005336"/>
    </source>
</evidence>
<dbReference type="Proteomes" id="UP001148313">
    <property type="component" value="Unassembled WGS sequence"/>
</dbReference>
<evidence type="ECO:0000256" key="3">
    <source>
        <dbReference type="ARBA" id="ARBA00012663"/>
    </source>
</evidence>
<dbReference type="Pfam" id="PF00933">
    <property type="entry name" value="Glyco_hydro_3"/>
    <property type="match status" value="1"/>
</dbReference>
<dbReference type="PROSITE" id="PS00775">
    <property type="entry name" value="GLYCOSYL_HYDROL_F3"/>
    <property type="match status" value="1"/>
</dbReference>
<evidence type="ECO:0000256" key="1">
    <source>
        <dbReference type="ARBA" id="ARBA00001231"/>
    </source>
</evidence>
<feature type="domain" description="Glycoside hydrolase family 3 N-terminal" evidence="6">
    <location>
        <begin position="31"/>
        <end position="314"/>
    </location>
</feature>
<keyword evidence="4 7" id="KW-0378">Hydrolase</keyword>
<accession>A0ABT4VPQ9</accession>
<keyword evidence="8" id="KW-1185">Reference proteome</keyword>
<comment type="catalytic activity">
    <reaction evidence="1">
        <text>Hydrolysis of terminal non-reducing N-acetyl-D-hexosamine residues in N-acetyl-beta-D-hexosaminides.</text>
        <dbReference type="EC" id="3.2.1.52"/>
    </reaction>
</comment>
<dbReference type="EMBL" id="JAPJZH010000009">
    <property type="protein sequence ID" value="MDA4846671.1"/>
    <property type="molecule type" value="Genomic_DNA"/>
</dbReference>
<dbReference type="NCBIfam" id="NF003740">
    <property type="entry name" value="PRK05337.1"/>
    <property type="match status" value="1"/>
</dbReference>
<protein>
    <recommendedName>
        <fullName evidence="3">beta-N-acetylhexosaminidase</fullName>
        <ecNumber evidence="3">3.2.1.52</ecNumber>
    </recommendedName>
</protein>
<dbReference type="Gene3D" id="3.20.20.300">
    <property type="entry name" value="Glycoside hydrolase, family 3, N-terminal domain"/>
    <property type="match status" value="1"/>
</dbReference>
<dbReference type="InterPro" id="IPR036962">
    <property type="entry name" value="Glyco_hydro_3_N_sf"/>
</dbReference>
<evidence type="ECO:0000313" key="8">
    <source>
        <dbReference type="Proteomes" id="UP001148313"/>
    </source>
</evidence>
<dbReference type="SUPFAM" id="SSF51445">
    <property type="entry name" value="(Trans)glycosidases"/>
    <property type="match status" value="1"/>
</dbReference>
<name>A0ABT4VPQ9_9HYPH</name>
<evidence type="ECO:0000259" key="6">
    <source>
        <dbReference type="Pfam" id="PF00933"/>
    </source>
</evidence>
<reference evidence="7" key="1">
    <citation type="submission" date="2022-11" db="EMBL/GenBank/DDBJ databases">
        <title>Hoeflea poritis sp. nov., isolated from scleractinian coral Porites lutea.</title>
        <authorList>
            <person name="Zhang G."/>
            <person name="Wei Q."/>
            <person name="Cai L."/>
        </authorList>
    </citation>
    <scope>NUCLEOTIDE SEQUENCE</scope>
    <source>
        <strain evidence="7">E7-10</strain>
    </source>
</reference>
<dbReference type="InterPro" id="IPR050226">
    <property type="entry name" value="NagZ_Beta-hexosaminidase"/>
</dbReference>
<dbReference type="EC" id="3.2.1.52" evidence="3"/>
<dbReference type="InterPro" id="IPR001764">
    <property type="entry name" value="Glyco_hydro_3_N"/>
</dbReference>
<evidence type="ECO:0000256" key="5">
    <source>
        <dbReference type="ARBA" id="ARBA00023295"/>
    </source>
</evidence>
<organism evidence="7 8">
    <name type="scientific">Hoeflea poritis</name>
    <dbReference type="NCBI Taxonomy" id="2993659"/>
    <lineage>
        <taxon>Bacteria</taxon>
        <taxon>Pseudomonadati</taxon>
        <taxon>Pseudomonadota</taxon>
        <taxon>Alphaproteobacteria</taxon>
        <taxon>Hyphomicrobiales</taxon>
        <taxon>Rhizobiaceae</taxon>
        <taxon>Hoeflea</taxon>
    </lineage>
</organism>
<sequence>MTESKAMILGCGGLALTDEERALYRAERPWGFILFARNVHERNQLVDLVADMRDCVGRSDAPVLIDQEGGRVQRIKPPLAPKYPPASVIGSLYEASADEGLRAAWLMGRLHAGDLSSFGINVNCIPVLDVPVEHGHDVIGNRAFARDPDAVIQLGRAMVDGLTAGGVQPVMKHMPGHGGALVDSHLQLPVVDTPVDALEKRDFAPFAAFSDLPMGMTAHIVFSAIDKDNPATSSAVVVKEIIRDKLGFDGLLMSDDLSMKALSGDFGTKTDAIFRAGCDVVLHCNGSMQEMTQVCAHTPVLRDAAAERAARVMSLFGASEWADMAALRTEFDGLVAESMSHV</sequence>
<proteinExistence type="inferred from homology"/>
<evidence type="ECO:0000313" key="7">
    <source>
        <dbReference type="EMBL" id="MDA4846671.1"/>
    </source>
</evidence>